<reference evidence="3" key="1">
    <citation type="submission" date="2016-05" db="EMBL/GenBank/DDBJ databases">
        <authorList>
            <person name="Naeem Raeece"/>
        </authorList>
    </citation>
    <scope>NUCLEOTIDE SEQUENCE [LARGE SCALE GENOMIC DNA]</scope>
</reference>
<keyword evidence="1" id="KW-1133">Transmembrane helix</keyword>
<sequence length="303" mass="35252">MGLDPEVEEEEAEEEEVASGEYYYSTISSFNKYEKDFNTDNNEASYTQDYEAKCSDISEKHFSGKGFINRCYRIAQYIYDIKQNKENIDDRCKCLNYLLNSNTNLNIFSSNNGPKLFKAYKDIASNMETCQLIIGYIDKKDLKKIEILYKLQKAVDKLEHSLESDKANISKNAQEFAAIYQNTRYDCSSDNTDGYCNELKVFEQYINQCMKSDKHTEAWEILKTLVPNDGTSIIVSFIMIFGIPFFLYILYKFTPLGSWANTKIQKKIKMWNKLPENESQLQIPGHDQLNMENSKFNIKYNSA</sequence>
<dbReference type="Proteomes" id="UP000078560">
    <property type="component" value="Unassembled WGS sequence"/>
</dbReference>
<name>A0A1A8WGK1_PLAOA</name>
<dbReference type="VEuPathDB" id="PlasmoDB:PocGH01_00040700"/>
<gene>
    <name evidence="2" type="ORF">POVCU2_0066200</name>
</gene>
<dbReference type="AlphaFoldDB" id="A0A1A8WGK1"/>
<protein>
    <submittedName>
        <fullName evidence="2">PIR Superfamily Protein</fullName>
    </submittedName>
</protein>
<feature type="transmembrane region" description="Helical" evidence="1">
    <location>
        <begin position="233"/>
        <end position="251"/>
    </location>
</feature>
<proteinExistence type="predicted"/>
<dbReference type="InterPro" id="IPR008780">
    <property type="entry name" value="Plasmodium_Vir"/>
</dbReference>
<evidence type="ECO:0000313" key="3">
    <source>
        <dbReference type="Proteomes" id="UP000078560"/>
    </source>
</evidence>
<accession>A0A1A8WGK1</accession>
<evidence type="ECO:0000256" key="1">
    <source>
        <dbReference type="SAM" id="Phobius"/>
    </source>
</evidence>
<dbReference type="EMBL" id="FLQU01001057">
    <property type="protein sequence ID" value="SBS91204.1"/>
    <property type="molecule type" value="Genomic_DNA"/>
</dbReference>
<keyword evidence="1" id="KW-0472">Membrane</keyword>
<organism evidence="2 3">
    <name type="scientific">Plasmodium ovale curtisi</name>
    <dbReference type="NCBI Taxonomy" id="864141"/>
    <lineage>
        <taxon>Eukaryota</taxon>
        <taxon>Sar</taxon>
        <taxon>Alveolata</taxon>
        <taxon>Apicomplexa</taxon>
        <taxon>Aconoidasida</taxon>
        <taxon>Haemosporida</taxon>
        <taxon>Plasmodiidae</taxon>
        <taxon>Plasmodium</taxon>
        <taxon>Plasmodium (Plasmodium)</taxon>
    </lineage>
</organism>
<keyword evidence="1" id="KW-0812">Transmembrane</keyword>
<evidence type="ECO:0000313" key="2">
    <source>
        <dbReference type="EMBL" id="SBS91204.1"/>
    </source>
</evidence>
<dbReference type="Pfam" id="PF05795">
    <property type="entry name" value="Plasmodium_Vir"/>
    <property type="match status" value="1"/>
</dbReference>